<evidence type="ECO:0000313" key="1">
    <source>
        <dbReference type="EMBL" id="KWZ82955.1"/>
    </source>
</evidence>
<dbReference type="Proteomes" id="UP000070376">
    <property type="component" value="Unassembled WGS sequence"/>
</dbReference>
<dbReference type="SUPFAM" id="SSF103642">
    <property type="entry name" value="Sec-C motif"/>
    <property type="match status" value="1"/>
</dbReference>
<dbReference type="EMBL" id="LRPN01000047">
    <property type="protein sequence ID" value="KWZ82955.1"/>
    <property type="molecule type" value="Genomic_DNA"/>
</dbReference>
<comment type="caution">
    <text evidence="1">The sequence shown here is derived from an EMBL/GenBank/DDBJ whole genome shotgun (WGS) entry which is preliminary data.</text>
</comment>
<accession>A0A133KTX0</accession>
<proteinExistence type="predicted"/>
<name>A0A133KTX0_HEYCO</name>
<dbReference type="PANTHER" id="PTHR33747:SF1">
    <property type="entry name" value="ADENYLATE CYCLASE-ASSOCIATED CAP C-TERMINAL DOMAIN-CONTAINING PROTEIN"/>
    <property type="match status" value="1"/>
</dbReference>
<dbReference type="PATRIC" id="fig|1398.22.peg.1447"/>
<dbReference type="PANTHER" id="PTHR33747">
    <property type="entry name" value="UPF0225 PROTEIN SCO1677"/>
    <property type="match status" value="1"/>
</dbReference>
<organism evidence="1 2">
    <name type="scientific">Heyndrickxia coagulans</name>
    <name type="common">Weizmannia coagulans</name>
    <dbReference type="NCBI Taxonomy" id="1398"/>
    <lineage>
        <taxon>Bacteria</taxon>
        <taxon>Bacillati</taxon>
        <taxon>Bacillota</taxon>
        <taxon>Bacilli</taxon>
        <taxon>Bacillales</taxon>
        <taxon>Bacillaceae</taxon>
        <taxon>Heyndrickxia</taxon>
    </lineage>
</organism>
<sequence length="407" mass="47695">MIEVTTLKHNRTDEQILLQALETIHDETEKMREKEAKKIWSEISLPFSLHAGLLRYTKDELHEIRKRLNIRNASSLKKADLTAVLEEHIPMLMKIILCQLDEHLFRLIQNMIHNGGFIFAPAMETYQIKFLQSLGFIFTGTYKGEKVLALPADLIEPLSSLEGDMKVRSILKRNTEWIRLTQGMLYYYGVLNSQTMLEKIEQYTKKPVRPIEFFNVMRQADDFYKVVCLEYQGLIHQRVFDPFKIKEEQDSRKDLDYYPFTKAQLLQAGAPDYVPENKITQSFRRFLLDNYRIARKETDQIIMECIFAIKVGESTNNLLEFMQTQVEIADFKTAEAMMNILIQLNNHTRQWILKGYMPSEIFKEEKEALHPLPLKKENNKHVTTRKIGRNDPCPCGSGKKYKKCCGR</sequence>
<gene>
    <name evidence="1" type="ORF">HMPREF3213_01439</name>
</gene>
<protein>
    <submittedName>
        <fullName evidence="1">Uncharacterized protein</fullName>
    </submittedName>
</protein>
<evidence type="ECO:0000313" key="2">
    <source>
        <dbReference type="Proteomes" id="UP000070376"/>
    </source>
</evidence>
<dbReference type="Pfam" id="PF02810">
    <property type="entry name" value="SEC-C"/>
    <property type="match status" value="1"/>
</dbReference>
<dbReference type="AlphaFoldDB" id="A0A133KTX0"/>
<dbReference type="Gene3D" id="3.10.450.50">
    <property type="match status" value="1"/>
</dbReference>
<dbReference type="InterPro" id="IPR004027">
    <property type="entry name" value="SEC_C_motif"/>
</dbReference>
<reference evidence="2" key="1">
    <citation type="submission" date="2016-01" db="EMBL/GenBank/DDBJ databases">
        <authorList>
            <person name="Mitreva M."/>
            <person name="Pepin K.H."/>
            <person name="Mihindukulasuriya K.A."/>
            <person name="Fulton R."/>
            <person name="Fronick C."/>
            <person name="O'Laughlin M."/>
            <person name="Miner T."/>
            <person name="Herter B."/>
            <person name="Rosa B.A."/>
            <person name="Cordes M."/>
            <person name="Tomlinson C."/>
            <person name="Wollam A."/>
            <person name="Palsikar V.B."/>
            <person name="Mardis E.R."/>
            <person name="Wilson R.K."/>
        </authorList>
    </citation>
    <scope>NUCLEOTIDE SEQUENCE [LARGE SCALE GENOMIC DNA]</scope>
    <source>
        <strain evidence="2">GED7749B</strain>
    </source>
</reference>